<evidence type="ECO:0000313" key="3">
    <source>
        <dbReference type="Proteomes" id="UP000199622"/>
    </source>
</evidence>
<protein>
    <recommendedName>
        <fullName evidence="1">Wadjet protein JetD C-terminal domain-containing protein</fullName>
    </recommendedName>
</protein>
<evidence type="ECO:0000259" key="1">
    <source>
        <dbReference type="Pfam" id="PF09983"/>
    </source>
</evidence>
<proteinExistence type="predicted"/>
<dbReference type="STRING" id="208445.SAMN04489727_2070"/>
<dbReference type="EMBL" id="FNSO01000003">
    <property type="protein sequence ID" value="SEB47908.1"/>
    <property type="molecule type" value="Genomic_DNA"/>
</dbReference>
<evidence type="ECO:0000313" key="2">
    <source>
        <dbReference type="EMBL" id="SEB47908.1"/>
    </source>
</evidence>
<name>A0A1H4JQ85_9PSEU</name>
<reference evidence="3" key="1">
    <citation type="submission" date="2016-10" db="EMBL/GenBank/DDBJ databases">
        <authorList>
            <person name="Varghese N."/>
            <person name="Submissions S."/>
        </authorList>
    </citation>
    <scope>NUCLEOTIDE SEQUENCE [LARGE SCALE GENOMIC DNA]</scope>
    <source>
        <strain evidence="3">DSM 44544</strain>
    </source>
</reference>
<keyword evidence="3" id="KW-1185">Reference proteome</keyword>
<feature type="domain" description="Wadjet protein JetD C-terminal" evidence="1">
    <location>
        <begin position="199"/>
        <end position="300"/>
    </location>
</feature>
<gene>
    <name evidence="2" type="ORF">SAMN04489727_2070</name>
</gene>
<dbReference type="AlphaFoldDB" id="A0A1H4JQ85"/>
<dbReference type="InterPro" id="IPR024534">
    <property type="entry name" value="JetD_C"/>
</dbReference>
<sequence>MAEDHDASGPTLSLRARRMADLLAEWPRQRVQLKELWQLLDTADPAGRSTPGRRSVLADVIAELDHAGLVRPAGAQSWDRSQKPHLPRFVGRLTSKPPKPGARMVWHHRLAWVDEARPSRAQRAHLESLNTWLYEHDHEDLPVIPHRERSVKIFSNEKVLDKLMGTALFGDGRLSLDLLRARRVAPGFIIESVGDGPILLMVENSDTFDSLVTALRRKPGNVGMIGWGAGGAFEQSVLSIGRLTPTVREVRYFGDLDAKGLQIPANAAAVAARDQLPAVKPAVGLYAAMFRYARPQPGQARLATATAQAIAAWLPLDLQNRAAEHLIRGTRLAQEEVGITELIADHGWRCDLD</sequence>
<accession>A0A1H4JQ85</accession>
<organism evidence="2 3">
    <name type="scientific">Amycolatopsis tolypomycina</name>
    <dbReference type="NCBI Taxonomy" id="208445"/>
    <lineage>
        <taxon>Bacteria</taxon>
        <taxon>Bacillati</taxon>
        <taxon>Actinomycetota</taxon>
        <taxon>Actinomycetes</taxon>
        <taxon>Pseudonocardiales</taxon>
        <taxon>Pseudonocardiaceae</taxon>
        <taxon>Amycolatopsis</taxon>
    </lineage>
</organism>
<dbReference type="Proteomes" id="UP000199622">
    <property type="component" value="Unassembled WGS sequence"/>
</dbReference>
<dbReference type="Pfam" id="PF09983">
    <property type="entry name" value="JetD_C"/>
    <property type="match status" value="1"/>
</dbReference>